<dbReference type="InterPro" id="IPR009057">
    <property type="entry name" value="Homeodomain-like_sf"/>
</dbReference>
<dbReference type="SUPFAM" id="SSF51182">
    <property type="entry name" value="RmlC-like cupins"/>
    <property type="match status" value="1"/>
</dbReference>
<dbReference type="SUPFAM" id="SSF46689">
    <property type="entry name" value="Homeodomain-like"/>
    <property type="match status" value="2"/>
</dbReference>
<dbReference type="Gene3D" id="2.60.120.10">
    <property type="entry name" value="Jelly Rolls"/>
    <property type="match status" value="1"/>
</dbReference>
<keyword evidence="1" id="KW-0805">Transcription regulation</keyword>
<evidence type="ECO:0000313" key="6">
    <source>
        <dbReference type="Proteomes" id="UP000199306"/>
    </source>
</evidence>
<evidence type="ECO:0000256" key="2">
    <source>
        <dbReference type="ARBA" id="ARBA00023125"/>
    </source>
</evidence>
<dbReference type="PANTHER" id="PTHR43280:SF27">
    <property type="entry name" value="TRANSCRIPTIONAL REGULATOR MTLR"/>
    <property type="match status" value="1"/>
</dbReference>
<keyword evidence="2 5" id="KW-0238">DNA-binding</keyword>
<dbReference type="CDD" id="cd06976">
    <property type="entry name" value="cupin_MtlR-like_N"/>
    <property type="match status" value="1"/>
</dbReference>
<gene>
    <name evidence="5" type="ORF">SAMN04515674_103290</name>
</gene>
<name>A0A1I5QNN4_9BACT</name>
<sequence>MKASLEHIDNAHDTSFLFKEFRKPYFDAPYHFHPEFELTLIVKSDGKRFVGNQVNDFQAGDLVLLGSDLPHCWQNNHFSNDEEAAQSIVIQFKEDFIGEKFFQSPEAKPIRDLLQNAKCGIQITGKTRDRIAKEIQFLLHASPFQRLLGLLDLLNTIANSNDIQLIDKQQGVYNLSQIDLKRINKVYAYVISHYTQEVHLDEAAHLANMTETAFCRYFKKVTKKTFLDLVTEFRVKHACNLLTSTEKPVSEICFESGFGNISHFNKQFKGLMNMSPLNYRKIFASL</sequence>
<evidence type="ECO:0000313" key="5">
    <source>
        <dbReference type="EMBL" id="SFP47832.1"/>
    </source>
</evidence>
<keyword evidence="3" id="KW-0804">Transcription</keyword>
<dbReference type="PANTHER" id="PTHR43280">
    <property type="entry name" value="ARAC-FAMILY TRANSCRIPTIONAL REGULATOR"/>
    <property type="match status" value="1"/>
</dbReference>
<evidence type="ECO:0000259" key="4">
    <source>
        <dbReference type="PROSITE" id="PS01124"/>
    </source>
</evidence>
<dbReference type="PROSITE" id="PS01124">
    <property type="entry name" value="HTH_ARAC_FAMILY_2"/>
    <property type="match status" value="1"/>
</dbReference>
<dbReference type="Gene3D" id="1.10.10.60">
    <property type="entry name" value="Homeodomain-like"/>
    <property type="match status" value="2"/>
</dbReference>
<feature type="domain" description="HTH araC/xylS-type" evidence="4">
    <location>
        <begin position="184"/>
        <end position="282"/>
    </location>
</feature>
<dbReference type="InterPro" id="IPR011051">
    <property type="entry name" value="RmlC_Cupin_sf"/>
</dbReference>
<dbReference type="InterPro" id="IPR018060">
    <property type="entry name" value="HTH_AraC"/>
</dbReference>
<evidence type="ECO:0000256" key="1">
    <source>
        <dbReference type="ARBA" id="ARBA00023015"/>
    </source>
</evidence>
<dbReference type="Proteomes" id="UP000199306">
    <property type="component" value="Unassembled WGS sequence"/>
</dbReference>
<reference evidence="5 6" key="1">
    <citation type="submission" date="2016-10" db="EMBL/GenBank/DDBJ databases">
        <authorList>
            <person name="de Groot N.N."/>
        </authorList>
    </citation>
    <scope>NUCLEOTIDE SEQUENCE [LARGE SCALE GENOMIC DNA]</scope>
    <source>
        <strain evidence="6">E92,LMG 26720,CCM 7988</strain>
    </source>
</reference>
<dbReference type="OrthoDB" id="792101at2"/>
<accession>A0A1I5QNN4</accession>
<evidence type="ECO:0000256" key="3">
    <source>
        <dbReference type="ARBA" id="ARBA00023163"/>
    </source>
</evidence>
<protein>
    <submittedName>
        <fullName evidence="5">AraC-type DNA-binding protein</fullName>
    </submittedName>
</protein>
<dbReference type="AlphaFoldDB" id="A0A1I5QNN4"/>
<organism evidence="5 6">
    <name type="scientific">Pseudarcicella hirudinis</name>
    <dbReference type="NCBI Taxonomy" id="1079859"/>
    <lineage>
        <taxon>Bacteria</taxon>
        <taxon>Pseudomonadati</taxon>
        <taxon>Bacteroidota</taxon>
        <taxon>Cytophagia</taxon>
        <taxon>Cytophagales</taxon>
        <taxon>Flectobacillaceae</taxon>
        <taxon>Pseudarcicella</taxon>
    </lineage>
</organism>
<dbReference type="RefSeq" id="WP_092014466.1">
    <property type="nucleotide sequence ID" value="NZ_FOXH01000003.1"/>
</dbReference>
<proteinExistence type="predicted"/>
<keyword evidence="6" id="KW-1185">Reference proteome</keyword>
<dbReference type="Pfam" id="PF12833">
    <property type="entry name" value="HTH_18"/>
    <property type="match status" value="1"/>
</dbReference>
<dbReference type="GO" id="GO:0003700">
    <property type="term" value="F:DNA-binding transcription factor activity"/>
    <property type="evidence" value="ECO:0007669"/>
    <property type="project" value="InterPro"/>
</dbReference>
<dbReference type="SMART" id="SM00342">
    <property type="entry name" value="HTH_ARAC"/>
    <property type="match status" value="1"/>
</dbReference>
<dbReference type="GO" id="GO:0043565">
    <property type="term" value="F:sequence-specific DNA binding"/>
    <property type="evidence" value="ECO:0007669"/>
    <property type="project" value="InterPro"/>
</dbReference>
<dbReference type="EMBL" id="FOXH01000003">
    <property type="protein sequence ID" value="SFP47832.1"/>
    <property type="molecule type" value="Genomic_DNA"/>
</dbReference>
<dbReference type="InterPro" id="IPR014710">
    <property type="entry name" value="RmlC-like_jellyroll"/>
</dbReference>
<dbReference type="STRING" id="1079859.SAMN04515674_103290"/>